<keyword evidence="1" id="KW-0413">Isomerase</keyword>
<evidence type="ECO:0000256" key="2">
    <source>
        <dbReference type="ARBA" id="ARBA00023277"/>
    </source>
</evidence>
<dbReference type="GO" id="GO:0005737">
    <property type="term" value="C:cytoplasm"/>
    <property type="evidence" value="ECO:0007669"/>
    <property type="project" value="InterPro"/>
</dbReference>
<evidence type="ECO:0008006" key="4">
    <source>
        <dbReference type="Google" id="ProtNLM"/>
    </source>
</evidence>
<protein>
    <recommendedName>
        <fullName evidence="4">Fucose isomerase</fullName>
    </recommendedName>
</protein>
<dbReference type="PANTHER" id="PTHR36120:SF2">
    <property type="entry name" value="FUCOSE ISOMERASE"/>
    <property type="match status" value="1"/>
</dbReference>
<comment type="caution">
    <text evidence="3">The sequence shown here is derived from an EMBL/GenBank/DDBJ whole genome shotgun (WGS) entry which is preliminary data.</text>
</comment>
<sequence>MDKGIVSLVAASTLGEDIGKNFASQLEKELESRGVDASFIGTLSSPDKISEIGEHGSSAILVATGGTESIIVAVGKLSRTIHLFYHDSYNSLPSALEAAAALRELGKIVHLHRIEEVSELADFIKKLSIAANGALRLSRCKLGVIGGVSDWLVYSRTSVDDVKRKLGTEIVNIPLGELVDGMEKGFTLNEAEPSKLGAAESKVSPLELSKALTVHKSLEKLVKKYDLCGLTVKCFDLIVAKNTTACLSMALMNSRAFPAACEGDVPLMISMALGEFVTGRPAFMGNPSKVSEEEVLIAHCTSPLISRFRLMTHFESGLGVGVSVEYPVGEKATLFRIDPKLEVLRIGLGQIKKWGWRSDLCRTQILLELKGADKILKKSIGNHYALILGDWTEEISNAAEILGLNIEGF</sequence>
<evidence type="ECO:0000313" key="3">
    <source>
        <dbReference type="EMBL" id="HGZ60732.1"/>
    </source>
</evidence>
<accession>A0A7J3SN71</accession>
<dbReference type="GO" id="GO:0016861">
    <property type="term" value="F:intramolecular oxidoreductase activity, interconverting aldoses and ketoses"/>
    <property type="evidence" value="ECO:0007669"/>
    <property type="project" value="InterPro"/>
</dbReference>
<dbReference type="PANTHER" id="PTHR36120">
    <property type="entry name" value="FUCOSE ISOMERASE"/>
    <property type="match status" value="1"/>
</dbReference>
<gene>
    <name evidence="3" type="ORF">ENW83_06015</name>
</gene>
<dbReference type="SUPFAM" id="SSF53743">
    <property type="entry name" value="FucI/AraA N-terminal and middle domains"/>
    <property type="match status" value="1"/>
</dbReference>
<dbReference type="GO" id="GO:0005996">
    <property type="term" value="P:monosaccharide metabolic process"/>
    <property type="evidence" value="ECO:0007669"/>
    <property type="project" value="InterPro"/>
</dbReference>
<keyword evidence="2" id="KW-0119">Carbohydrate metabolism</keyword>
<name>A0A7J3SN71_9CREN</name>
<proteinExistence type="predicted"/>
<evidence type="ECO:0000256" key="1">
    <source>
        <dbReference type="ARBA" id="ARBA00023235"/>
    </source>
</evidence>
<dbReference type="InterPro" id="IPR009015">
    <property type="entry name" value="Fucose_isomerase_N/cen_sf"/>
</dbReference>
<dbReference type="EMBL" id="DTLS01000173">
    <property type="protein sequence ID" value="HGZ60732.1"/>
    <property type="molecule type" value="Genomic_DNA"/>
</dbReference>
<organism evidence="3">
    <name type="scientific">Fervidicoccus fontis</name>
    <dbReference type="NCBI Taxonomy" id="683846"/>
    <lineage>
        <taxon>Archaea</taxon>
        <taxon>Thermoproteota</taxon>
        <taxon>Thermoprotei</taxon>
        <taxon>Fervidicoccales</taxon>
        <taxon>Fervidicoccaceae</taxon>
        <taxon>Fervidicoccus</taxon>
    </lineage>
</organism>
<dbReference type="AlphaFoldDB" id="A0A7J3SN71"/>
<reference evidence="3" key="1">
    <citation type="journal article" date="2020" name="mSystems">
        <title>Genome- and Community-Level Interaction Insights into Carbon Utilization and Element Cycling Functions of Hydrothermarchaeota in Hydrothermal Sediment.</title>
        <authorList>
            <person name="Zhou Z."/>
            <person name="Liu Y."/>
            <person name="Xu W."/>
            <person name="Pan J."/>
            <person name="Luo Z.H."/>
            <person name="Li M."/>
        </authorList>
    </citation>
    <scope>NUCLEOTIDE SEQUENCE [LARGE SCALE GENOMIC DNA]</scope>
    <source>
        <strain evidence="3">SpSt-885</strain>
    </source>
</reference>